<proteinExistence type="predicted"/>
<name>A0A6G1LMT9_9PEZI</name>
<keyword evidence="2" id="KW-1185">Reference proteome</keyword>
<organism evidence="1 2">
    <name type="scientific">Teratosphaeria nubilosa</name>
    <dbReference type="NCBI Taxonomy" id="161662"/>
    <lineage>
        <taxon>Eukaryota</taxon>
        <taxon>Fungi</taxon>
        <taxon>Dikarya</taxon>
        <taxon>Ascomycota</taxon>
        <taxon>Pezizomycotina</taxon>
        <taxon>Dothideomycetes</taxon>
        <taxon>Dothideomycetidae</taxon>
        <taxon>Mycosphaerellales</taxon>
        <taxon>Teratosphaeriaceae</taxon>
        <taxon>Teratosphaeria</taxon>
    </lineage>
</organism>
<accession>A0A6G1LMT9</accession>
<reference evidence="1" key="1">
    <citation type="journal article" date="2020" name="Stud. Mycol.">
        <title>101 Dothideomycetes genomes: a test case for predicting lifestyles and emergence of pathogens.</title>
        <authorList>
            <person name="Haridas S."/>
            <person name="Albert R."/>
            <person name="Binder M."/>
            <person name="Bloem J."/>
            <person name="Labutti K."/>
            <person name="Salamov A."/>
            <person name="Andreopoulos B."/>
            <person name="Baker S."/>
            <person name="Barry K."/>
            <person name="Bills G."/>
            <person name="Bluhm B."/>
            <person name="Cannon C."/>
            <person name="Castanera R."/>
            <person name="Culley D."/>
            <person name="Daum C."/>
            <person name="Ezra D."/>
            <person name="Gonzalez J."/>
            <person name="Henrissat B."/>
            <person name="Kuo A."/>
            <person name="Liang C."/>
            <person name="Lipzen A."/>
            <person name="Lutzoni F."/>
            <person name="Magnuson J."/>
            <person name="Mondo S."/>
            <person name="Nolan M."/>
            <person name="Ohm R."/>
            <person name="Pangilinan J."/>
            <person name="Park H.-J."/>
            <person name="Ramirez L."/>
            <person name="Alfaro M."/>
            <person name="Sun H."/>
            <person name="Tritt A."/>
            <person name="Yoshinaga Y."/>
            <person name="Zwiers L.-H."/>
            <person name="Turgeon B."/>
            <person name="Goodwin S."/>
            <person name="Spatafora J."/>
            <person name="Crous P."/>
            <person name="Grigoriev I."/>
        </authorList>
    </citation>
    <scope>NUCLEOTIDE SEQUENCE</scope>
    <source>
        <strain evidence="1">CBS 116005</strain>
    </source>
</reference>
<dbReference type="Proteomes" id="UP000799436">
    <property type="component" value="Unassembled WGS sequence"/>
</dbReference>
<gene>
    <name evidence="1" type="ORF">EJ03DRAFT_71403</name>
</gene>
<sequence>MRVEPARLPVPLPVHVCGVWFCHCSAATFSLGVAVSIVWWASTESSADSGGSKPSSKPNGYCTCPMLVYPLSNGPRYLLFLLCLLRLQLLLRSCYLCVAGAAIGSWRARWTGFGRSCCRRIGVLWLPSHFARRSACSIRELMVVHRCSEEGLLVAGLSCLLQSTDWLFVGDVQMLDYCGGWQEGVHLPSWCCGLLQNLRLHFAMVEGWCSSSAQRCVVYLLGT</sequence>
<evidence type="ECO:0000313" key="2">
    <source>
        <dbReference type="Proteomes" id="UP000799436"/>
    </source>
</evidence>
<dbReference type="EMBL" id="ML995809">
    <property type="protein sequence ID" value="KAF2773899.1"/>
    <property type="molecule type" value="Genomic_DNA"/>
</dbReference>
<dbReference type="AlphaFoldDB" id="A0A6G1LMT9"/>
<evidence type="ECO:0000313" key="1">
    <source>
        <dbReference type="EMBL" id="KAF2773899.1"/>
    </source>
</evidence>
<protein>
    <submittedName>
        <fullName evidence="1">Uncharacterized protein</fullName>
    </submittedName>
</protein>